<sequence length="64" mass="7469">MSSEKTPQILSRAPKLDEPRRQVAFYLPKSEVDKIIAEMKRTNRSRSSIIGERYYLGLQAQEKE</sequence>
<dbReference type="EMBL" id="APPC01000016">
    <property type="protein sequence ID" value="ENU92521.1"/>
    <property type="molecule type" value="Genomic_DNA"/>
</dbReference>
<name>N8UY77_9GAMM</name>
<proteinExistence type="predicted"/>
<gene>
    <name evidence="1" type="ORF">F971_01503</name>
</gene>
<organism evidence="1 2">
    <name type="scientific">Acinetobacter vivianii</name>
    <dbReference type="NCBI Taxonomy" id="1776742"/>
    <lineage>
        <taxon>Bacteria</taxon>
        <taxon>Pseudomonadati</taxon>
        <taxon>Pseudomonadota</taxon>
        <taxon>Gammaproteobacteria</taxon>
        <taxon>Moraxellales</taxon>
        <taxon>Moraxellaceae</taxon>
        <taxon>Acinetobacter</taxon>
    </lineage>
</organism>
<comment type="caution">
    <text evidence="1">The sequence shown here is derived from an EMBL/GenBank/DDBJ whole genome shotgun (WGS) entry which is preliminary data.</text>
</comment>
<accession>N8UY77</accession>
<protein>
    <recommendedName>
        <fullName evidence="3">Ribbon-helix-helix protein CopG domain-containing protein</fullName>
    </recommendedName>
</protein>
<dbReference type="AlphaFoldDB" id="N8UY77"/>
<dbReference type="eggNOG" id="ENOG5030579">
    <property type="taxonomic scope" value="Bacteria"/>
</dbReference>
<evidence type="ECO:0000313" key="1">
    <source>
        <dbReference type="EMBL" id="ENU92521.1"/>
    </source>
</evidence>
<evidence type="ECO:0000313" key="2">
    <source>
        <dbReference type="Proteomes" id="UP000013049"/>
    </source>
</evidence>
<dbReference type="RefSeq" id="WP_004770731.1">
    <property type="nucleotide sequence ID" value="NZ_KB849357.1"/>
</dbReference>
<evidence type="ECO:0008006" key="3">
    <source>
        <dbReference type="Google" id="ProtNLM"/>
    </source>
</evidence>
<dbReference type="Proteomes" id="UP000013049">
    <property type="component" value="Unassembled WGS sequence"/>
</dbReference>
<dbReference type="HOGENOM" id="CLU_2857483_0_0_6"/>
<reference evidence="1 2" key="1">
    <citation type="submission" date="2013-02" db="EMBL/GenBank/DDBJ databases">
        <title>The Genome Sequence of Acinetobacter sp. NIPH 758.</title>
        <authorList>
            <consortium name="The Broad Institute Genome Sequencing Platform"/>
            <consortium name="The Broad Institute Genome Sequencing Center for Infectious Disease"/>
            <person name="Cerqueira G."/>
            <person name="Feldgarden M."/>
            <person name="Courvalin P."/>
            <person name="Perichon B."/>
            <person name="Grillot-Courvalin C."/>
            <person name="Clermont D."/>
            <person name="Rocha E."/>
            <person name="Yoon E.-J."/>
            <person name="Nemec A."/>
            <person name="Walker B."/>
            <person name="Young S.K."/>
            <person name="Zeng Q."/>
            <person name="Gargeya S."/>
            <person name="Fitzgerald M."/>
            <person name="Haas B."/>
            <person name="Abouelleil A."/>
            <person name="Alvarado L."/>
            <person name="Arachchi H.M."/>
            <person name="Berlin A.M."/>
            <person name="Chapman S.B."/>
            <person name="Dewar J."/>
            <person name="Goldberg J."/>
            <person name="Griggs A."/>
            <person name="Gujja S."/>
            <person name="Hansen M."/>
            <person name="Howarth C."/>
            <person name="Imamovic A."/>
            <person name="Larimer J."/>
            <person name="McCowan C."/>
            <person name="Murphy C."/>
            <person name="Neiman D."/>
            <person name="Pearson M."/>
            <person name="Priest M."/>
            <person name="Roberts A."/>
            <person name="Saif S."/>
            <person name="Shea T."/>
            <person name="Sisk P."/>
            <person name="Sykes S."/>
            <person name="Wortman J."/>
            <person name="Nusbaum C."/>
            <person name="Birren B."/>
        </authorList>
    </citation>
    <scope>NUCLEOTIDE SEQUENCE [LARGE SCALE GENOMIC DNA]</scope>
    <source>
        <strain evidence="1 2">NIPH 758</strain>
    </source>
</reference>